<dbReference type="Gene3D" id="3.20.140.10">
    <property type="entry name" value="nicotinate phosphoribosyltransferase"/>
    <property type="match status" value="1"/>
</dbReference>
<name>A0A167FKL6_9BACL</name>
<dbReference type="PIRSF" id="PIRSF000484">
    <property type="entry name" value="NAPRT"/>
    <property type="match status" value="1"/>
</dbReference>
<evidence type="ECO:0000256" key="7">
    <source>
        <dbReference type="ARBA" id="ARBA00022679"/>
    </source>
</evidence>
<organism evidence="13 14">
    <name type="scientific">Paenibacillus crassostreae</name>
    <dbReference type="NCBI Taxonomy" id="1763538"/>
    <lineage>
        <taxon>Bacteria</taxon>
        <taxon>Bacillati</taxon>
        <taxon>Bacillota</taxon>
        <taxon>Bacilli</taxon>
        <taxon>Bacillales</taxon>
        <taxon>Paenibacillaceae</taxon>
        <taxon>Paenibacillus</taxon>
    </lineage>
</organism>
<keyword evidence="7 9" id="KW-0808">Transferase</keyword>
<evidence type="ECO:0000259" key="11">
    <source>
        <dbReference type="Pfam" id="PF17767"/>
    </source>
</evidence>
<dbReference type="SUPFAM" id="SSF54675">
    <property type="entry name" value="Nicotinate/Quinolinate PRTase N-terminal domain-like"/>
    <property type="match status" value="1"/>
</dbReference>
<dbReference type="CDD" id="cd01570">
    <property type="entry name" value="NAPRTase_A"/>
    <property type="match status" value="1"/>
</dbReference>
<dbReference type="RefSeq" id="WP_068655577.1">
    <property type="nucleotide sequence ID" value="NZ_CP017770.1"/>
</dbReference>
<dbReference type="InterPro" id="IPR036068">
    <property type="entry name" value="Nicotinate_pribotase-like_C"/>
</dbReference>
<gene>
    <name evidence="13" type="ORF">PNBC_04465</name>
</gene>
<dbReference type="InterPro" id="IPR041619">
    <property type="entry name" value="NAPRTase_C"/>
</dbReference>
<feature type="domain" description="Nicotinate phosphoribosyltransferase C-terminal" evidence="12">
    <location>
        <begin position="360"/>
        <end position="471"/>
    </location>
</feature>
<evidence type="ECO:0000259" key="10">
    <source>
        <dbReference type="Pfam" id="PF04095"/>
    </source>
</evidence>
<keyword evidence="6 9" id="KW-0662">Pyridine nucleotide biosynthesis</keyword>
<evidence type="ECO:0000256" key="2">
    <source>
        <dbReference type="ARBA" id="ARBA00010897"/>
    </source>
</evidence>
<dbReference type="Pfam" id="PF04095">
    <property type="entry name" value="NAPRTase"/>
    <property type="match status" value="1"/>
</dbReference>
<feature type="domain" description="Nicotinate/nicotinamide phosphoribosyltransferase" evidence="10">
    <location>
        <begin position="155"/>
        <end position="344"/>
    </location>
</feature>
<evidence type="ECO:0000256" key="5">
    <source>
        <dbReference type="ARBA" id="ARBA00022598"/>
    </source>
</evidence>
<evidence type="ECO:0000256" key="1">
    <source>
        <dbReference type="ARBA" id="ARBA00004952"/>
    </source>
</evidence>
<comment type="pathway">
    <text evidence="1 9">Cofactor biosynthesis; NAD(+) biosynthesis; nicotinate D-ribonucleotide from nicotinate: step 1/1.</text>
</comment>
<keyword evidence="5 9" id="KW-0436">Ligase</keyword>
<evidence type="ECO:0000256" key="4">
    <source>
        <dbReference type="ARBA" id="ARBA00022553"/>
    </source>
</evidence>
<keyword evidence="14" id="KW-1185">Reference proteome</keyword>
<evidence type="ECO:0000256" key="9">
    <source>
        <dbReference type="RuleBase" id="RU365100"/>
    </source>
</evidence>
<dbReference type="SUPFAM" id="SSF51690">
    <property type="entry name" value="Nicotinate/Quinolinate PRTase C-terminal domain-like"/>
    <property type="match status" value="1"/>
</dbReference>
<evidence type="ECO:0000313" key="14">
    <source>
        <dbReference type="Proteomes" id="UP000077134"/>
    </source>
</evidence>
<dbReference type="InterPro" id="IPR007229">
    <property type="entry name" value="Nic_PRibTrfase-Fam"/>
</dbReference>
<dbReference type="Proteomes" id="UP000077134">
    <property type="component" value="Unassembled WGS sequence"/>
</dbReference>
<dbReference type="KEGG" id="pcx:LPB68_20275"/>
<dbReference type="InterPro" id="IPR040727">
    <property type="entry name" value="NAPRTase_N"/>
</dbReference>
<evidence type="ECO:0000313" key="13">
    <source>
        <dbReference type="EMBL" id="OAB76658.1"/>
    </source>
</evidence>
<comment type="similarity">
    <text evidence="2 9">Belongs to the NAPRTase family.</text>
</comment>
<dbReference type="EMBL" id="LSFN01000005">
    <property type="protein sequence ID" value="OAB76658.1"/>
    <property type="molecule type" value="Genomic_DNA"/>
</dbReference>
<dbReference type="GO" id="GO:0034355">
    <property type="term" value="P:NAD+ biosynthetic process via the salvage pathway"/>
    <property type="evidence" value="ECO:0007669"/>
    <property type="project" value="UniProtKB-ARBA"/>
</dbReference>
<feature type="domain" description="Nicotinate phosphoribosyltransferase N-terminal" evidence="11">
    <location>
        <begin position="8"/>
        <end position="133"/>
    </location>
</feature>
<dbReference type="InterPro" id="IPR006405">
    <property type="entry name" value="Nic_PRibTrfase_pncB"/>
</dbReference>
<dbReference type="PANTHER" id="PTHR11098:SF1">
    <property type="entry name" value="NICOTINATE PHOSPHORIBOSYLTRANSFERASE"/>
    <property type="match status" value="1"/>
</dbReference>
<keyword evidence="4" id="KW-0597">Phosphoprotein</keyword>
<dbReference type="Pfam" id="PF17767">
    <property type="entry name" value="NAPRTase_N"/>
    <property type="match status" value="1"/>
</dbReference>
<dbReference type="Gene3D" id="3.20.20.70">
    <property type="entry name" value="Aldolase class I"/>
    <property type="match status" value="1"/>
</dbReference>
<dbReference type="NCBIfam" id="TIGR01513">
    <property type="entry name" value="NAPRTase_put"/>
    <property type="match status" value="1"/>
</dbReference>
<dbReference type="NCBIfam" id="NF006694">
    <property type="entry name" value="PRK09243.1-1"/>
    <property type="match status" value="1"/>
</dbReference>
<dbReference type="InterPro" id="IPR041525">
    <property type="entry name" value="N/Namide_PRibTrfase"/>
</dbReference>
<sequence>MNTEELALHTDKYQINMMYAHWYLGTHENKAVFEAYFRRLPFGNGYAVFAGLERIVQYINNLRFTEDDIEYLAQQEENYDPAFLEELRQFRFKGSISSMREGALVFPDEPLIRVEGRMMEAQLVETAILNFMNFQTLIATKASRIRQIAKQDILLEFGTRRAQEADAAVWGARAAYIAGFHATSNMLAGKKFGIPTKGTHAHSWVQSFKNEQESFDAYAKVMPDLVTLLVDTYDTLKSGVPHAIETGKYLESIGKKLSAIRLDSGDLAYLSIHARKMLDEAGFPDVKIVASNDLDENTILNLKAQGARIDTWGVGTQLITAADQPALGGVYKLVERNVDGVMIPTLKISANPEKVTTPGKKDVYRIIDRKNGKALADYICFPDEEQPRGGGPIKLFNPQHSYLQKKIRNYDAIPMLEPIYVDGVQVYELPSLDVIRTYHMEQLDLFWPEYLRKMNPEIYRTNISEEVFELKKAMMAEYLQDDDN</sequence>
<dbReference type="GO" id="GO:0047280">
    <property type="term" value="F:nicotinamide phosphoribosyltransferase activity"/>
    <property type="evidence" value="ECO:0007669"/>
    <property type="project" value="UniProtKB-ARBA"/>
</dbReference>
<evidence type="ECO:0000259" key="12">
    <source>
        <dbReference type="Pfam" id="PF17956"/>
    </source>
</evidence>
<keyword evidence="13" id="KW-0328">Glycosyltransferase</keyword>
<dbReference type="InterPro" id="IPR013785">
    <property type="entry name" value="Aldolase_TIM"/>
</dbReference>
<dbReference type="PANTHER" id="PTHR11098">
    <property type="entry name" value="NICOTINATE PHOSPHORIBOSYLTRANSFERASE"/>
    <property type="match status" value="1"/>
</dbReference>
<dbReference type="AlphaFoldDB" id="A0A167FKL6"/>
<evidence type="ECO:0000256" key="3">
    <source>
        <dbReference type="ARBA" id="ARBA00013236"/>
    </source>
</evidence>
<dbReference type="STRING" id="1763538.LPB68_20275"/>
<evidence type="ECO:0000256" key="6">
    <source>
        <dbReference type="ARBA" id="ARBA00022642"/>
    </source>
</evidence>
<dbReference type="GO" id="GO:0005829">
    <property type="term" value="C:cytosol"/>
    <property type="evidence" value="ECO:0007669"/>
    <property type="project" value="TreeGrafter"/>
</dbReference>
<accession>A0A167FKL6</accession>
<reference evidence="13 14" key="1">
    <citation type="submission" date="2016-02" db="EMBL/GenBank/DDBJ databases">
        <title>Paenibacillus sp. LPB0068, isolated from Crassostrea gigas.</title>
        <authorList>
            <person name="Shin S.-K."/>
            <person name="Yi H."/>
        </authorList>
    </citation>
    <scope>NUCLEOTIDE SEQUENCE [LARGE SCALE GENOMIC DNA]</scope>
    <source>
        <strain evidence="13 14">LPB0068</strain>
    </source>
</reference>
<comment type="function">
    <text evidence="9">Catalyzes the first step in the biosynthesis of NAD from nicotinic acid, the ATP-dependent synthesis of beta-nicotinate D-ribonucleotide from nicotinate and 5-phospho-D-ribose 1-phosphate.</text>
</comment>
<dbReference type="EC" id="6.3.4.21" evidence="3 9"/>
<comment type="PTM">
    <text evidence="9">Transiently phosphorylated on a His residue during the reaction cycle. Phosphorylation strongly increases the affinity for substrates and increases the rate of nicotinate D-ribonucleotide production. Dephosphorylation regenerates the low-affinity form of the enzyme, leading to product release.</text>
</comment>
<dbReference type="Pfam" id="PF17956">
    <property type="entry name" value="NAPRTase_C"/>
    <property type="match status" value="1"/>
</dbReference>
<comment type="caution">
    <text evidence="13">The sequence shown here is derived from an EMBL/GenBank/DDBJ whole genome shotgun (WGS) entry which is preliminary data.</text>
</comment>
<proteinExistence type="inferred from homology"/>
<dbReference type="FunFam" id="3.20.20.70:FF:000076">
    <property type="entry name" value="Nicotinate phosphoribosyltransferase"/>
    <property type="match status" value="1"/>
</dbReference>
<dbReference type="GO" id="GO:0004516">
    <property type="term" value="F:nicotinate phosphoribosyltransferase activity"/>
    <property type="evidence" value="ECO:0007669"/>
    <property type="project" value="UniProtKB-UniRule"/>
</dbReference>
<dbReference type="OrthoDB" id="9770610at2"/>
<comment type="catalytic activity">
    <reaction evidence="8 9">
        <text>5-phospho-alpha-D-ribose 1-diphosphate + nicotinate + ATP + H2O = nicotinate beta-D-ribonucleotide + ADP + phosphate + diphosphate</text>
        <dbReference type="Rhea" id="RHEA:36163"/>
        <dbReference type="ChEBI" id="CHEBI:15377"/>
        <dbReference type="ChEBI" id="CHEBI:30616"/>
        <dbReference type="ChEBI" id="CHEBI:32544"/>
        <dbReference type="ChEBI" id="CHEBI:33019"/>
        <dbReference type="ChEBI" id="CHEBI:43474"/>
        <dbReference type="ChEBI" id="CHEBI:57502"/>
        <dbReference type="ChEBI" id="CHEBI:58017"/>
        <dbReference type="ChEBI" id="CHEBI:456216"/>
        <dbReference type="EC" id="6.3.4.21"/>
    </reaction>
</comment>
<dbReference type="UniPathway" id="UPA00253">
    <property type="reaction ID" value="UER00457"/>
</dbReference>
<dbReference type="NCBIfam" id="NF009131">
    <property type="entry name" value="PRK12484.1"/>
    <property type="match status" value="1"/>
</dbReference>
<protein>
    <recommendedName>
        <fullName evidence="3 9">Nicotinate phosphoribosyltransferase</fullName>
        <ecNumber evidence="3 9">6.3.4.21</ecNumber>
    </recommendedName>
</protein>
<dbReference type="NCBIfam" id="NF006695">
    <property type="entry name" value="PRK09243.1-2"/>
    <property type="match status" value="1"/>
</dbReference>
<evidence type="ECO:0000256" key="8">
    <source>
        <dbReference type="ARBA" id="ARBA00048668"/>
    </source>
</evidence>